<evidence type="ECO:0000256" key="16">
    <source>
        <dbReference type="SAM" id="SignalP"/>
    </source>
</evidence>
<evidence type="ECO:0000256" key="9">
    <source>
        <dbReference type="ARBA" id="ARBA00023065"/>
    </source>
</evidence>
<dbReference type="AlphaFoldDB" id="A0A7C3PN08"/>
<dbReference type="Gene3D" id="3.30.1950.10">
    <property type="entry name" value="wza like domain"/>
    <property type="match status" value="1"/>
</dbReference>
<keyword evidence="15" id="KW-1133">Transmembrane helix</keyword>
<dbReference type="Pfam" id="PF10531">
    <property type="entry name" value="SLBB"/>
    <property type="match status" value="1"/>
</dbReference>
<evidence type="ECO:0000256" key="1">
    <source>
        <dbReference type="ARBA" id="ARBA00004571"/>
    </source>
</evidence>
<protein>
    <submittedName>
        <fullName evidence="20">Polysaccharide transporter</fullName>
    </submittedName>
</protein>
<gene>
    <name evidence="20" type="ORF">ENR64_08820</name>
</gene>
<dbReference type="InterPro" id="IPR003715">
    <property type="entry name" value="Poly_export_N"/>
</dbReference>
<keyword evidence="5" id="KW-0762">Sugar transport</keyword>
<dbReference type="GO" id="GO:0015288">
    <property type="term" value="F:porin activity"/>
    <property type="evidence" value="ECO:0007669"/>
    <property type="project" value="UniProtKB-KW"/>
</dbReference>
<dbReference type="GO" id="GO:0006811">
    <property type="term" value="P:monoatomic ion transport"/>
    <property type="evidence" value="ECO:0007669"/>
    <property type="project" value="UniProtKB-KW"/>
</dbReference>
<feature type="domain" description="Polysaccharide export protein N-terminal" evidence="17">
    <location>
        <begin position="63"/>
        <end position="137"/>
    </location>
</feature>
<evidence type="ECO:0000256" key="6">
    <source>
        <dbReference type="ARBA" id="ARBA00022692"/>
    </source>
</evidence>
<evidence type="ECO:0000256" key="5">
    <source>
        <dbReference type="ARBA" id="ARBA00022597"/>
    </source>
</evidence>
<feature type="transmembrane region" description="Helical" evidence="15">
    <location>
        <begin position="364"/>
        <end position="384"/>
    </location>
</feature>
<evidence type="ECO:0000256" key="3">
    <source>
        <dbReference type="ARBA" id="ARBA00022448"/>
    </source>
</evidence>
<evidence type="ECO:0000256" key="13">
    <source>
        <dbReference type="ARBA" id="ARBA00023237"/>
    </source>
</evidence>
<comment type="subcellular location">
    <subcellularLocation>
        <location evidence="1">Cell outer membrane</location>
        <topology evidence="1">Multi-pass membrane protein</topology>
    </subcellularLocation>
</comment>
<keyword evidence="14" id="KW-0449">Lipoprotein</keyword>
<feature type="domain" description="SLBB" evidence="19">
    <location>
        <begin position="186"/>
        <end position="246"/>
    </location>
</feature>
<dbReference type="PANTHER" id="PTHR33619:SF3">
    <property type="entry name" value="POLYSACCHARIDE EXPORT PROTEIN GFCE-RELATED"/>
    <property type="match status" value="1"/>
</dbReference>
<keyword evidence="4" id="KW-1134">Transmembrane beta strand</keyword>
<keyword evidence="8" id="KW-0625">Polysaccharide transport</keyword>
<evidence type="ECO:0000313" key="20">
    <source>
        <dbReference type="EMBL" id="HFM97857.1"/>
    </source>
</evidence>
<evidence type="ECO:0000256" key="14">
    <source>
        <dbReference type="ARBA" id="ARBA00023288"/>
    </source>
</evidence>
<evidence type="ECO:0000256" key="11">
    <source>
        <dbReference type="ARBA" id="ARBA00023136"/>
    </source>
</evidence>
<evidence type="ECO:0000256" key="10">
    <source>
        <dbReference type="ARBA" id="ARBA00023114"/>
    </source>
</evidence>
<feature type="domain" description="Soluble ligand binding" evidence="18">
    <location>
        <begin position="272"/>
        <end position="326"/>
    </location>
</feature>
<reference evidence="20" key="1">
    <citation type="journal article" date="2020" name="mSystems">
        <title>Genome- and Community-Level Interaction Insights into Carbon Utilization and Element Cycling Functions of Hydrothermarchaeota in Hydrothermal Sediment.</title>
        <authorList>
            <person name="Zhou Z."/>
            <person name="Liu Y."/>
            <person name="Xu W."/>
            <person name="Pan J."/>
            <person name="Luo Z.H."/>
            <person name="Li M."/>
        </authorList>
    </citation>
    <scope>NUCLEOTIDE SEQUENCE [LARGE SCALE GENOMIC DNA]</scope>
    <source>
        <strain evidence="20">SpSt-418</strain>
    </source>
</reference>
<keyword evidence="6 15" id="KW-0812">Transmembrane</keyword>
<evidence type="ECO:0000256" key="12">
    <source>
        <dbReference type="ARBA" id="ARBA00023139"/>
    </source>
</evidence>
<keyword evidence="10" id="KW-0626">Porin</keyword>
<evidence type="ECO:0000259" key="19">
    <source>
        <dbReference type="Pfam" id="PF22461"/>
    </source>
</evidence>
<evidence type="ECO:0000256" key="15">
    <source>
        <dbReference type="SAM" id="Phobius"/>
    </source>
</evidence>
<accession>A0A7C3PN08</accession>
<dbReference type="InterPro" id="IPR049712">
    <property type="entry name" value="Poly_export"/>
</dbReference>
<evidence type="ECO:0000256" key="8">
    <source>
        <dbReference type="ARBA" id="ARBA00023047"/>
    </source>
</evidence>
<dbReference type="GO" id="GO:0046930">
    <property type="term" value="C:pore complex"/>
    <property type="evidence" value="ECO:0007669"/>
    <property type="project" value="UniProtKB-KW"/>
</dbReference>
<keyword evidence="13" id="KW-0998">Cell outer membrane</keyword>
<dbReference type="Pfam" id="PF22461">
    <property type="entry name" value="SLBB_2"/>
    <property type="match status" value="1"/>
</dbReference>
<keyword evidence="3" id="KW-0813">Transport</keyword>
<comment type="similarity">
    <text evidence="2">Belongs to the BexD/CtrA/VexA family.</text>
</comment>
<dbReference type="GO" id="GO:0009279">
    <property type="term" value="C:cell outer membrane"/>
    <property type="evidence" value="ECO:0007669"/>
    <property type="project" value="UniProtKB-SubCell"/>
</dbReference>
<dbReference type="PANTHER" id="PTHR33619">
    <property type="entry name" value="POLYSACCHARIDE EXPORT PROTEIN GFCE-RELATED"/>
    <property type="match status" value="1"/>
</dbReference>
<dbReference type="EMBL" id="DSRU01000116">
    <property type="protein sequence ID" value="HFM97857.1"/>
    <property type="molecule type" value="Genomic_DNA"/>
</dbReference>
<name>A0A7C3PN08_9CYAN</name>
<dbReference type="Gene3D" id="3.10.560.10">
    <property type="entry name" value="Outer membrane lipoprotein wza domain like"/>
    <property type="match status" value="2"/>
</dbReference>
<organism evidence="20">
    <name type="scientific">Oscillatoriales cyanobacterium SpSt-418</name>
    <dbReference type="NCBI Taxonomy" id="2282169"/>
    <lineage>
        <taxon>Bacteria</taxon>
        <taxon>Bacillati</taxon>
        <taxon>Cyanobacteriota</taxon>
        <taxon>Cyanophyceae</taxon>
        <taxon>Oscillatoriophycideae</taxon>
        <taxon>Oscillatoriales</taxon>
    </lineage>
</organism>
<sequence length="385" mass="41258">MTRRFQQPLSGATLAIFLSATFFPSVAIAQNQGAVETTPVPPAPAMPVMLNPSAPALPQTLVESGYTLGAGDVVRVDIFQTPEITVEPRYTVLVDGSLNLPWVGTVSVQGLTLPQAAAAISARYREFIRNPQVTVSLLGPRPLKVGIIGEVNRPGSYIISVISGEASAASLNQQRGTGEQGNQWPTVSRALQTAGGITQRANVRRIEVRRDLPDGSEETINVDLWKFLQEGDLSQDVLLRDGDTISIVAATEIDPVEATQVAVSNFSPELIKVNVVGEVVSPGAVAIRPNSTLNQAIFAAGGLRNERARKRRVELIRLNPNGTVTRREINLDFSKGLNDAENPPVYNNDVIIVERNTLARVSDGLSAVLAPVTAFFGVFSILGIR</sequence>
<feature type="signal peptide" evidence="16">
    <location>
        <begin position="1"/>
        <end position="29"/>
    </location>
</feature>
<comment type="caution">
    <text evidence="20">The sequence shown here is derived from an EMBL/GenBank/DDBJ whole genome shotgun (WGS) entry which is preliminary data.</text>
</comment>
<keyword evidence="7 16" id="KW-0732">Signal</keyword>
<evidence type="ECO:0000256" key="2">
    <source>
        <dbReference type="ARBA" id="ARBA00009450"/>
    </source>
</evidence>
<evidence type="ECO:0000256" key="7">
    <source>
        <dbReference type="ARBA" id="ARBA00022729"/>
    </source>
</evidence>
<dbReference type="GO" id="GO:0015159">
    <property type="term" value="F:polysaccharide transmembrane transporter activity"/>
    <property type="evidence" value="ECO:0007669"/>
    <property type="project" value="InterPro"/>
</dbReference>
<evidence type="ECO:0000259" key="17">
    <source>
        <dbReference type="Pfam" id="PF02563"/>
    </source>
</evidence>
<keyword evidence="11 15" id="KW-0472">Membrane</keyword>
<dbReference type="Pfam" id="PF02563">
    <property type="entry name" value="Poly_export"/>
    <property type="match status" value="1"/>
</dbReference>
<keyword evidence="9" id="KW-0406">Ion transport</keyword>
<evidence type="ECO:0000259" key="18">
    <source>
        <dbReference type="Pfam" id="PF10531"/>
    </source>
</evidence>
<keyword evidence="12" id="KW-0564">Palmitate</keyword>
<feature type="chain" id="PRO_5028168607" evidence="16">
    <location>
        <begin position="30"/>
        <end position="385"/>
    </location>
</feature>
<dbReference type="InterPro" id="IPR054765">
    <property type="entry name" value="SLBB_dom"/>
</dbReference>
<proteinExistence type="inferred from homology"/>
<evidence type="ECO:0000256" key="4">
    <source>
        <dbReference type="ARBA" id="ARBA00022452"/>
    </source>
</evidence>
<dbReference type="InterPro" id="IPR019554">
    <property type="entry name" value="Soluble_ligand-bd"/>
</dbReference>